<dbReference type="PANTHER" id="PTHR32024">
    <property type="entry name" value="TRK SYSTEM POTASSIUM UPTAKE PROTEIN TRKG-RELATED"/>
    <property type="match status" value="1"/>
</dbReference>
<dbReference type="RefSeq" id="WP_053767976.1">
    <property type="nucleotide sequence ID" value="NZ_LHCI01000106.1"/>
</dbReference>
<comment type="caution">
    <text evidence="14">The sequence shown here is derived from an EMBL/GenBank/DDBJ whole genome shotgun (WGS) entry which is preliminary data.</text>
</comment>
<evidence type="ECO:0000256" key="7">
    <source>
        <dbReference type="ARBA" id="ARBA00022692"/>
    </source>
</evidence>
<feature type="binding site" evidence="12">
    <location>
        <position position="321"/>
    </location>
    <ligand>
        <name>K(+)</name>
        <dbReference type="ChEBI" id="CHEBI:29103"/>
    </ligand>
</feature>
<keyword evidence="11 13" id="KW-0472">Membrane</keyword>
<protein>
    <submittedName>
        <fullName evidence="14">Trk system potassium uptake protein TrkG</fullName>
    </submittedName>
</protein>
<organism evidence="14 15">
    <name type="scientific">Thermus aquaticus</name>
    <dbReference type="NCBI Taxonomy" id="271"/>
    <lineage>
        <taxon>Bacteria</taxon>
        <taxon>Thermotogati</taxon>
        <taxon>Deinococcota</taxon>
        <taxon>Deinococci</taxon>
        <taxon>Thermales</taxon>
        <taxon>Thermaceae</taxon>
        <taxon>Thermus</taxon>
    </lineage>
</organism>
<reference evidence="14 15" key="1">
    <citation type="submission" date="2015-07" db="EMBL/GenBank/DDBJ databases">
        <authorList>
            <person name="Noorani M."/>
        </authorList>
    </citation>
    <scope>NUCLEOTIDE SEQUENCE [LARGE SCALE GENOMIC DNA]</scope>
    <source>
        <strain evidence="15">ATCC 25104 / DSM 625 / JCM 10724 / NBRC 103206 / NCIMB 11243 / YT-1</strain>
    </source>
</reference>
<evidence type="ECO:0000256" key="9">
    <source>
        <dbReference type="ARBA" id="ARBA00022989"/>
    </source>
</evidence>
<evidence type="ECO:0000256" key="13">
    <source>
        <dbReference type="SAM" id="Phobius"/>
    </source>
</evidence>
<feature type="transmembrane region" description="Helical" evidence="13">
    <location>
        <begin position="189"/>
        <end position="208"/>
    </location>
</feature>
<evidence type="ECO:0000313" key="15">
    <source>
        <dbReference type="Proteomes" id="UP000037685"/>
    </source>
</evidence>
<feature type="binding site" evidence="12">
    <location>
        <position position="117"/>
    </location>
    <ligand>
        <name>K(+)</name>
        <dbReference type="ChEBI" id="CHEBI:29103"/>
    </ligand>
</feature>
<keyword evidence="5" id="KW-0997">Cell inner membrane</keyword>
<evidence type="ECO:0000256" key="4">
    <source>
        <dbReference type="ARBA" id="ARBA00022475"/>
    </source>
</evidence>
<feature type="binding site" evidence="12">
    <location>
        <position position="438"/>
    </location>
    <ligand>
        <name>K(+)</name>
        <dbReference type="ChEBI" id="CHEBI:29103"/>
    </ligand>
</feature>
<dbReference type="PATRIC" id="fig|271.14.peg.1670"/>
<dbReference type="AlphaFoldDB" id="A0A0M9AGJ6"/>
<evidence type="ECO:0000256" key="3">
    <source>
        <dbReference type="ARBA" id="ARBA00022448"/>
    </source>
</evidence>
<keyword evidence="9 13" id="KW-1133">Transmembrane helix</keyword>
<feature type="binding site" evidence="12">
    <location>
        <position position="226"/>
    </location>
    <ligand>
        <name>K(+)</name>
        <dbReference type="ChEBI" id="CHEBI:29103"/>
    </ligand>
</feature>
<comment type="subcellular location">
    <subcellularLocation>
        <location evidence="1">Cell inner membrane</location>
        <topology evidence="1">Multi-pass membrane protein</topology>
    </subcellularLocation>
</comment>
<feature type="binding site" evidence="12">
    <location>
        <position position="118"/>
    </location>
    <ligand>
        <name>K(+)</name>
        <dbReference type="ChEBI" id="CHEBI:29103"/>
    </ligand>
</feature>
<keyword evidence="7 13" id="KW-0812">Transmembrane</keyword>
<feature type="binding site" evidence="12">
    <location>
        <position position="322"/>
    </location>
    <ligand>
        <name>K(+)</name>
        <dbReference type="ChEBI" id="CHEBI:29103"/>
    </ligand>
</feature>
<keyword evidence="12" id="KW-0479">Metal-binding</keyword>
<keyword evidence="6" id="KW-0633">Potassium transport</keyword>
<evidence type="ECO:0000256" key="11">
    <source>
        <dbReference type="ARBA" id="ARBA00023136"/>
    </source>
</evidence>
<evidence type="ECO:0000313" key="14">
    <source>
        <dbReference type="EMBL" id="KOX90405.1"/>
    </source>
</evidence>
<feature type="transmembrane region" description="Helical" evidence="13">
    <location>
        <begin position="400"/>
        <end position="421"/>
    </location>
</feature>
<keyword evidence="3" id="KW-0813">Transport</keyword>
<feature type="transmembrane region" description="Helical" evidence="13">
    <location>
        <begin position="12"/>
        <end position="41"/>
    </location>
</feature>
<evidence type="ECO:0000256" key="5">
    <source>
        <dbReference type="ARBA" id="ARBA00022519"/>
    </source>
</evidence>
<feature type="transmembrane region" description="Helical" evidence="13">
    <location>
        <begin position="338"/>
        <end position="364"/>
    </location>
</feature>
<evidence type="ECO:0000256" key="10">
    <source>
        <dbReference type="ARBA" id="ARBA00023065"/>
    </source>
</evidence>
<evidence type="ECO:0000256" key="8">
    <source>
        <dbReference type="ARBA" id="ARBA00022958"/>
    </source>
</evidence>
<feature type="transmembrane region" description="Helical" evidence="13">
    <location>
        <begin position="77"/>
        <end position="98"/>
    </location>
</feature>
<dbReference type="GO" id="GO:0046872">
    <property type="term" value="F:metal ion binding"/>
    <property type="evidence" value="ECO:0007669"/>
    <property type="project" value="UniProtKB-KW"/>
</dbReference>
<sequence length="490" mass="53240">MKPWPRSSARRGLGASLYLLGLTYQGMGFLLLLFALGAFFLGEDARGFAVAALLGVGLGRLLQGLGHPEAQPRRAEVFASVALLWFLVPALGAVPYWLSGGMGYLDALFEAMSGFTTTGATVLSDFGRFGQSLFLWRSLTQWMGGIGIVVLFLVVFPQLQVAGRQAFFAESTGVEKEKLTPKLRETARAVLRAYVLLTLLAFVAYLVAGIPPFEALANALTTAPAGGFSPNPNSFAAYAPLAQWAGTFFMFWAGVSFLLQYRLLFRRETRPLIQDAEFRAYTGIVLLAGLALAFYLYTHHLYGLEASLRHAFFQVVSILTTTGFASVDFAKWVVPAQAILVLLMFIGGSAGSGAGGIKVVRWLLLFGFLRREITRTLHPKAVLPLRLGGRVVGEEALRQVSVFVFLYTLLFGVGAVIIALLEKDFVVAFTASAQAIGNIGPGLGEVGPFGSYAGLHPLSKVVLILEMWAGRIEILPVFLLFSPELWRRLR</sequence>
<dbReference type="Pfam" id="PF02386">
    <property type="entry name" value="TrkH"/>
    <property type="match status" value="1"/>
</dbReference>
<keyword evidence="10" id="KW-0406">Ion transport</keyword>
<feature type="transmembrane region" description="Helical" evidence="13">
    <location>
        <begin position="47"/>
        <end position="65"/>
    </location>
</feature>
<dbReference type="GO" id="GO:0005886">
    <property type="term" value="C:plasma membrane"/>
    <property type="evidence" value="ECO:0007669"/>
    <property type="project" value="UniProtKB-SubCell"/>
</dbReference>
<dbReference type="InterPro" id="IPR003445">
    <property type="entry name" value="Cat_transpt"/>
</dbReference>
<keyword evidence="4" id="KW-1003">Cell membrane</keyword>
<evidence type="ECO:0000256" key="1">
    <source>
        <dbReference type="ARBA" id="ARBA00004429"/>
    </source>
</evidence>
<dbReference type="PANTHER" id="PTHR32024:SF2">
    <property type="entry name" value="TRK SYSTEM POTASSIUM UPTAKE PROTEIN TRKG-RELATED"/>
    <property type="match status" value="1"/>
</dbReference>
<dbReference type="EMBL" id="LHCI01000106">
    <property type="protein sequence ID" value="KOX90405.1"/>
    <property type="molecule type" value="Genomic_DNA"/>
</dbReference>
<dbReference type="PIRSF" id="PIRSF006247">
    <property type="entry name" value="TrkH"/>
    <property type="match status" value="1"/>
</dbReference>
<evidence type="ECO:0000256" key="6">
    <source>
        <dbReference type="ARBA" id="ARBA00022538"/>
    </source>
</evidence>
<comment type="similarity">
    <text evidence="2">Belongs to the TrkH potassium transport family.</text>
</comment>
<feature type="transmembrane region" description="Helical" evidence="13">
    <location>
        <begin position="241"/>
        <end position="259"/>
    </location>
</feature>
<evidence type="ECO:0000256" key="2">
    <source>
        <dbReference type="ARBA" id="ARBA00009137"/>
    </source>
</evidence>
<proteinExistence type="inferred from homology"/>
<keyword evidence="8 12" id="KW-0630">Potassium</keyword>
<name>A0A0M9AGJ6_THEAQ</name>
<accession>A0A0M9AGJ6</accession>
<feature type="transmembrane region" description="Helical" evidence="13">
    <location>
        <begin position="134"/>
        <end position="156"/>
    </location>
</feature>
<dbReference type="Proteomes" id="UP000037685">
    <property type="component" value="Unassembled WGS sequence"/>
</dbReference>
<gene>
    <name evidence="14" type="primary">trkG</name>
    <name evidence="14" type="ORF">BVI061214_01596</name>
</gene>
<dbReference type="InterPro" id="IPR004772">
    <property type="entry name" value="TrkH"/>
</dbReference>
<dbReference type="GO" id="GO:0015379">
    <property type="term" value="F:potassium:chloride symporter activity"/>
    <property type="evidence" value="ECO:0007669"/>
    <property type="project" value="InterPro"/>
</dbReference>
<feature type="transmembrane region" description="Helical" evidence="13">
    <location>
        <begin position="280"/>
        <end position="298"/>
    </location>
</feature>
<evidence type="ECO:0000256" key="12">
    <source>
        <dbReference type="PIRSR" id="PIRSR006247-1"/>
    </source>
</evidence>